<keyword evidence="2" id="KW-1185">Reference proteome</keyword>
<reference evidence="1" key="1">
    <citation type="submission" date="2021-03" db="EMBL/GenBank/DDBJ databases">
        <title>Evolutionary priming and transition to the ectomycorrhizal habit in an iconic lineage of mushroom-forming fungi: is preadaptation a requirement?</title>
        <authorList>
            <consortium name="DOE Joint Genome Institute"/>
            <person name="Looney B.P."/>
            <person name="Miyauchi S."/>
            <person name="Morin E."/>
            <person name="Drula E."/>
            <person name="Courty P.E."/>
            <person name="Chicoki N."/>
            <person name="Fauchery L."/>
            <person name="Kohler A."/>
            <person name="Kuo A."/>
            <person name="LaButti K."/>
            <person name="Pangilinan J."/>
            <person name="Lipzen A."/>
            <person name="Riley R."/>
            <person name="Andreopoulos W."/>
            <person name="He G."/>
            <person name="Johnson J."/>
            <person name="Barry K.W."/>
            <person name="Grigoriev I.V."/>
            <person name="Nagy L."/>
            <person name="Hibbett D."/>
            <person name="Henrissat B."/>
            <person name="Matheny P.B."/>
            <person name="Labbe J."/>
            <person name="Martin A.F."/>
        </authorList>
    </citation>
    <scope>NUCLEOTIDE SEQUENCE</scope>
    <source>
        <strain evidence="1">BPL698</strain>
    </source>
</reference>
<sequence>MARDIQPRQTQYPMTRPGKGFSFSRHVVFACAKSRDSFIDGRPKTAAEMQREKRLRDDPLADLLGPLFVSCRRCGTRIKLSPKSSYDPFHWVKHRERCLRRSIEAVKEILREKEEDQARSSLSAVAPQRNSKAVVADTQSATPPQALSPLPSLQRRRDTDSTTPSLIADEDEVDKLSHSSLSHSGQREPPDGQEEHIFDESDGSPGGSGEGTQPLCSLAVFRAPDMLAFEDYLHRSRRLPTRLGFPDLLPSPDRWHDWSWARLRAPVYVVPKRPEGAEGAAACAAPPLSSHGDAGGGSFHSEAHHHSVSLGDLPRLHLAHLTPR</sequence>
<name>A0ACC0TZE4_9AGAM</name>
<gene>
    <name evidence="1" type="ORF">F5148DRAFT_427132</name>
</gene>
<dbReference type="Proteomes" id="UP001207468">
    <property type="component" value="Unassembled WGS sequence"/>
</dbReference>
<dbReference type="EMBL" id="JAGFNK010000273">
    <property type="protein sequence ID" value="KAI9454437.1"/>
    <property type="molecule type" value="Genomic_DNA"/>
</dbReference>
<protein>
    <submittedName>
        <fullName evidence="1">Uncharacterized protein</fullName>
    </submittedName>
</protein>
<accession>A0ACC0TZE4</accession>
<organism evidence="1 2">
    <name type="scientific">Russula earlei</name>
    <dbReference type="NCBI Taxonomy" id="71964"/>
    <lineage>
        <taxon>Eukaryota</taxon>
        <taxon>Fungi</taxon>
        <taxon>Dikarya</taxon>
        <taxon>Basidiomycota</taxon>
        <taxon>Agaricomycotina</taxon>
        <taxon>Agaricomycetes</taxon>
        <taxon>Russulales</taxon>
        <taxon>Russulaceae</taxon>
        <taxon>Russula</taxon>
    </lineage>
</organism>
<proteinExistence type="predicted"/>
<evidence type="ECO:0000313" key="2">
    <source>
        <dbReference type="Proteomes" id="UP001207468"/>
    </source>
</evidence>
<evidence type="ECO:0000313" key="1">
    <source>
        <dbReference type="EMBL" id="KAI9454437.1"/>
    </source>
</evidence>
<comment type="caution">
    <text evidence="1">The sequence shown here is derived from an EMBL/GenBank/DDBJ whole genome shotgun (WGS) entry which is preliminary data.</text>
</comment>